<dbReference type="InterPro" id="IPR001466">
    <property type="entry name" value="Beta-lactam-related"/>
</dbReference>
<dbReference type="Gene3D" id="3.40.710.10">
    <property type="entry name" value="DD-peptidase/beta-lactamase superfamily"/>
    <property type="match status" value="1"/>
</dbReference>
<name>A0A316HP11_9PSEU</name>
<gene>
    <name evidence="2" type="ORF">C8D88_114193</name>
</gene>
<dbReference type="InterPro" id="IPR050491">
    <property type="entry name" value="AmpC-like"/>
</dbReference>
<dbReference type="Pfam" id="PF00144">
    <property type="entry name" value="Beta-lactamase"/>
    <property type="match status" value="1"/>
</dbReference>
<reference evidence="2 3" key="1">
    <citation type="submission" date="2018-05" db="EMBL/GenBank/DDBJ databases">
        <title>Genomic Encyclopedia of Type Strains, Phase IV (KMG-IV): sequencing the most valuable type-strain genomes for metagenomic binning, comparative biology and taxonomic classification.</title>
        <authorList>
            <person name="Goeker M."/>
        </authorList>
    </citation>
    <scope>NUCLEOTIDE SEQUENCE [LARGE SCALE GENOMIC DNA]</scope>
    <source>
        <strain evidence="2 3">DSM 45480</strain>
    </source>
</reference>
<comment type="caution">
    <text evidence="2">The sequence shown here is derived from an EMBL/GenBank/DDBJ whole genome shotgun (WGS) entry which is preliminary data.</text>
</comment>
<dbReference type="PANTHER" id="PTHR46825">
    <property type="entry name" value="D-ALANYL-D-ALANINE-CARBOXYPEPTIDASE/ENDOPEPTIDASE AMPH"/>
    <property type="match status" value="1"/>
</dbReference>
<organism evidence="2 3">
    <name type="scientific">Lentzea atacamensis</name>
    <dbReference type="NCBI Taxonomy" id="531938"/>
    <lineage>
        <taxon>Bacteria</taxon>
        <taxon>Bacillati</taxon>
        <taxon>Actinomycetota</taxon>
        <taxon>Actinomycetes</taxon>
        <taxon>Pseudonocardiales</taxon>
        <taxon>Pseudonocardiaceae</taxon>
        <taxon>Lentzea</taxon>
    </lineage>
</organism>
<sequence length="437" mass="47025">MNSTAEWLHRRLPELVEEHGVVGAQIAVLADGEIHDAVAGVRNTVKRAPVTSGSLFQIGSITKAWTATLVMQLVHDGLLDLDRPVREVLPEFCLAEEAAASAITPRQLLCHTGGFEGDQWFDTGVGDDCVEKFVALLTDAPQLHAPGELFSYCNAGYVVLGRIVEVLRGKPFHVVLRQRLVEPLGLTDVATHYDEYSRFEVAEGHLSLDGPTDRPMPGSDAPAGSAFAMNARSLVSFARMHLETSAYDAMRVEQVRIPDRGSSGGWGLGWTVHDSGGFGHGGDTMGFSASLRLVPEAGVAIALLTNGGGVAKLQREVFSHLLGELAGVRVPDLPVPPKTPVPVDADKVAGFYRSSAVDLHVTPAANGRVRVRHEPKHWISAAGMTDGERGADYTTLRDDALISVEPQGSSHAVLVLCGRDEHERVRWLHHGRAAVRV</sequence>
<evidence type="ECO:0000313" key="3">
    <source>
        <dbReference type="Proteomes" id="UP000246005"/>
    </source>
</evidence>
<dbReference type="InterPro" id="IPR012338">
    <property type="entry name" value="Beta-lactam/transpept-like"/>
</dbReference>
<protein>
    <submittedName>
        <fullName evidence="2">CubicO group peptidase (Beta-lactamase class C family)</fullName>
    </submittedName>
</protein>
<accession>A0A316HP11</accession>
<proteinExistence type="predicted"/>
<dbReference type="PANTHER" id="PTHR46825:SF9">
    <property type="entry name" value="BETA-LACTAMASE-RELATED DOMAIN-CONTAINING PROTEIN"/>
    <property type="match status" value="1"/>
</dbReference>
<evidence type="ECO:0000313" key="2">
    <source>
        <dbReference type="EMBL" id="PWK82322.1"/>
    </source>
</evidence>
<dbReference type="Proteomes" id="UP000246005">
    <property type="component" value="Unassembled WGS sequence"/>
</dbReference>
<dbReference type="EMBL" id="QGHB01000014">
    <property type="protein sequence ID" value="PWK82322.1"/>
    <property type="molecule type" value="Genomic_DNA"/>
</dbReference>
<feature type="domain" description="Beta-lactamase-related" evidence="1">
    <location>
        <begin position="10"/>
        <end position="310"/>
    </location>
</feature>
<dbReference type="AlphaFoldDB" id="A0A316HP11"/>
<dbReference type="RefSeq" id="WP_109640829.1">
    <property type="nucleotide sequence ID" value="NZ_QGHB01000014.1"/>
</dbReference>
<evidence type="ECO:0000259" key="1">
    <source>
        <dbReference type="Pfam" id="PF00144"/>
    </source>
</evidence>
<dbReference type="SUPFAM" id="SSF56601">
    <property type="entry name" value="beta-lactamase/transpeptidase-like"/>
    <property type="match status" value="1"/>
</dbReference>